<evidence type="ECO:0000256" key="10">
    <source>
        <dbReference type="ARBA" id="ARBA00022989"/>
    </source>
</evidence>
<dbReference type="PANTHER" id="PTHR24093:SF506">
    <property type="entry name" value="CATION-TRANSPORTING ATPASE PMA1"/>
    <property type="match status" value="1"/>
</dbReference>
<dbReference type="Pfam" id="PF08282">
    <property type="entry name" value="Hydrolase_3"/>
    <property type="match status" value="1"/>
</dbReference>
<comment type="similarity">
    <text evidence="2">Belongs to the cation transport ATPase (P-type) (TC 3.A.3) family. Type IIA subfamily.</text>
</comment>
<dbReference type="SUPFAM" id="SSF81665">
    <property type="entry name" value="Calcium ATPase, transmembrane domain M"/>
    <property type="match status" value="1"/>
</dbReference>
<evidence type="ECO:0000313" key="14">
    <source>
        <dbReference type="EMBL" id="GHO48711.1"/>
    </source>
</evidence>
<dbReference type="InterPro" id="IPR059000">
    <property type="entry name" value="ATPase_P-type_domA"/>
</dbReference>
<sequence length="951" mass="103172">MIAKTFQDAQNAYTAYRLPTTTVVTAFESDLKKGLCTEEAHIRLRYYGKNALPSPPSKPLWRQILAQFWTPLTILLLIAILISLLVWWIEHETPFPYESLTIFVIVLFNGILGFLQEYRADKAMVALQAMEAITAQVLRDGEIQVVATAQIVPGDILLIEEGDIIAADARVLEAIALRLIEGALTGESVPVSKHTAPIGQKVSIGDQRNMVFCGTAVAAGRGRALVTETGTRTQIGQIAGSLQRRVEKKTPLQKELDRVGKWLGLLVMGIAIMMSLVILLVDRIGTLRELVAILLLVVSLAVAAVPEGLTAITTIVLSLGMQRMAQRNAIVRTASAVEALGATTVICTDKTGTLTKNEMTVRTVVTPSGRVDFTNVGYDPGGHAVQAGQPLNDPILLGEVTAALRAAILANNAVLRSDNGLWTIQGDPTEGALLVTAQTMGLQKSSLEDCFQRLTEIPFSSERKLMSTVHKDRGGIDSEQKVLYSKGAPDVLLARCTSEQIGSEHGGTCMRPLTAERRHAIRAVFEELAADALRTIGMAWRVIPEETSPALEQMSEHLEQELIWLGVVGMIDPPRPEAAMSIKQAQQSGVRVIMITGDHPITARAIAYELGVMQQGEHVVTGLELEQTSDDRLKEMVRDVAVYARVAPHHKLRIVQALKANGEITAMTGDGVNDAPALQQADIGVAMGRAGTDVARGAADMILLDDNFVSIVAAIEEGRAIYANLQKCLRYLLSSNIGEVLTMFFGVILASTIGLIGEAGTAIVAPLLATQILWINLLTDAGPALSLGVDPPDPRQMHRPPRSQRHPLISRSMWVSISIIGVIMTIGTLFILDMSLPGGLIPGNGNLRFAQTMTFTTLVLAQLFNIFNARSDTLSVFHTLLANRWVWLAILLSLLLQGAVVYLPFLGNAFHTVPLHPFDWLLSLTVASTVLWGQEMAKWGRHLLKGKNMVK</sequence>
<dbReference type="GO" id="GO:0005886">
    <property type="term" value="C:plasma membrane"/>
    <property type="evidence" value="ECO:0007669"/>
    <property type="project" value="TreeGrafter"/>
</dbReference>
<dbReference type="InterPro" id="IPR023298">
    <property type="entry name" value="ATPase_P-typ_TM_dom_sf"/>
</dbReference>
<keyword evidence="9" id="KW-1278">Translocase</keyword>
<dbReference type="GO" id="GO:0005388">
    <property type="term" value="F:P-type calcium transporter activity"/>
    <property type="evidence" value="ECO:0007669"/>
    <property type="project" value="TreeGrafter"/>
</dbReference>
<evidence type="ECO:0000256" key="8">
    <source>
        <dbReference type="ARBA" id="ARBA00022842"/>
    </source>
</evidence>
<evidence type="ECO:0000256" key="7">
    <source>
        <dbReference type="ARBA" id="ARBA00022840"/>
    </source>
</evidence>
<evidence type="ECO:0000256" key="9">
    <source>
        <dbReference type="ARBA" id="ARBA00022967"/>
    </source>
</evidence>
<dbReference type="InterPro" id="IPR036412">
    <property type="entry name" value="HAD-like_sf"/>
</dbReference>
<dbReference type="Gene3D" id="2.70.150.10">
    <property type="entry name" value="Calcium-transporting ATPase, cytoplasmic transduction domain A"/>
    <property type="match status" value="1"/>
</dbReference>
<dbReference type="GO" id="GO:0016887">
    <property type="term" value="F:ATP hydrolysis activity"/>
    <property type="evidence" value="ECO:0007669"/>
    <property type="project" value="InterPro"/>
</dbReference>
<dbReference type="PANTHER" id="PTHR24093">
    <property type="entry name" value="CATION TRANSPORTING ATPASE"/>
    <property type="match status" value="1"/>
</dbReference>
<evidence type="ECO:0000259" key="13">
    <source>
        <dbReference type="SMART" id="SM00831"/>
    </source>
</evidence>
<feature type="transmembrane region" description="Helical" evidence="12">
    <location>
        <begin position="917"/>
        <end position="933"/>
    </location>
</feature>
<dbReference type="GO" id="GO:0046872">
    <property type="term" value="F:metal ion binding"/>
    <property type="evidence" value="ECO:0007669"/>
    <property type="project" value="UniProtKB-KW"/>
</dbReference>
<feature type="transmembrane region" description="Helical" evidence="12">
    <location>
        <begin position="95"/>
        <end position="115"/>
    </location>
</feature>
<feature type="transmembrane region" description="Helical" evidence="12">
    <location>
        <begin position="293"/>
        <end position="317"/>
    </location>
</feature>
<feature type="transmembrane region" description="Helical" evidence="12">
    <location>
        <begin position="847"/>
        <end position="864"/>
    </location>
</feature>
<evidence type="ECO:0000313" key="15">
    <source>
        <dbReference type="Proteomes" id="UP000612362"/>
    </source>
</evidence>
<evidence type="ECO:0000256" key="1">
    <source>
        <dbReference type="ARBA" id="ARBA00004127"/>
    </source>
</evidence>
<keyword evidence="3" id="KW-0597">Phosphoprotein</keyword>
<dbReference type="InterPro" id="IPR004014">
    <property type="entry name" value="ATPase_P-typ_cation-transptr_N"/>
</dbReference>
<keyword evidence="5" id="KW-0479">Metal-binding</keyword>
<keyword evidence="10 12" id="KW-1133">Transmembrane helix</keyword>
<dbReference type="GO" id="GO:0005524">
    <property type="term" value="F:ATP binding"/>
    <property type="evidence" value="ECO:0007669"/>
    <property type="project" value="UniProtKB-KW"/>
</dbReference>
<dbReference type="InterPro" id="IPR044492">
    <property type="entry name" value="P_typ_ATPase_HD_dom"/>
</dbReference>
<evidence type="ECO:0000256" key="5">
    <source>
        <dbReference type="ARBA" id="ARBA00022723"/>
    </source>
</evidence>
<feature type="domain" description="Cation-transporting P-type ATPase N-terminal" evidence="13">
    <location>
        <begin position="14"/>
        <end position="88"/>
    </location>
</feature>
<evidence type="ECO:0000256" key="3">
    <source>
        <dbReference type="ARBA" id="ARBA00022553"/>
    </source>
</evidence>
<keyword evidence="8" id="KW-0460">Magnesium</keyword>
<dbReference type="Pfam" id="PF00689">
    <property type="entry name" value="Cation_ATPase_C"/>
    <property type="match status" value="1"/>
</dbReference>
<dbReference type="EMBL" id="BNJF01000004">
    <property type="protein sequence ID" value="GHO48711.1"/>
    <property type="molecule type" value="Genomic_DNA"/>
</dbReference>
<dbReference type="NCBIfam" id="TIGR01494">
    <property type="entry name" value="ATPase_P-type"/>
    <property type="match status" value="2"/>
</dbReference>
<dbReference type="SFLD" id="SFLDG00002">
    <property type="entry name" value="C1.7:_P-type_atpase_like"/>
    <property type="match status" value="1"/>
</dbReference>
<feature type="transmembrane region" description="Helical" evidence="12">
    <location>
        <begin position="737"/>
        <end position="757"/>
    </location>
</feature>
<dbReference type="InterPro" id="IPR006068">
    <property type="entry name" value="ATPase_P-typ_cation-transptr_C"/>
</dbReference>
<reference evidence="14" key="1">
    <citation type="submission" date="2020-10" db="EMBL/GenBank/DDBJ databases">
        <title>Taxonomic study of unclassified bacteria belonging to the class Ktedonobacteria.</title>
        <authorList>
            <person name="Yabe S."/>
            <person name="Wang C.M."/>
            <person name="Zheng Y."/>
            <person name="Sakai Y."/>
            <person name="Cavaletti L."/>
            <person name="Monciardini P."/>
            <person name="Donadio S."/>
        </authorList>
    </citation>
    <scope>NUCLEOTIDE SEQUENCE</scope>
    <source>
        <strain evidence="14">SOSP1-1</strain>
    </source>
</reference>
<dbReference type="RefSeq" id="WP_220197888.1">
    <property type="nucleotide sequence ID" value="NZ_BNJF01000004.1"/>
</dbReference>
<dbReference type="InterPro" id="IPR023214">
    <property type="entry name" value="HAD_sf"/>
</dbReference>
<dbReference type="SUPFAM" id="SSF81653">
    <property type="entry name" value="Calcium ATPase, transduction domain A"/>
    <property type="match status" value="1"/>
</dbReference>
<dbReference type="PRINTS" id="PR00120">
    <property type="entry name" value="HATPASE"/>
</dbReference>
<feature type="transmembrane region" description="Helical" evidence="12">
    <location>
        <begin position="808"/>
        <end position="832"/>
    </location>
</feature>
<gene>
    <name evidence="14" type="primary">pacL1</name>
    <name evidence="14" type="ORF">KSX_68740</name>
</gene>
<dbReference type="Gene3D" id="3.40.50.1000">
    <property type="entry name" value="HAD superfamily/HAD-like"/>
    <property type="match status" value="1"/>
</dbReference>
<dbReference type="GO" id="GO:0012505">
    <property type="term" value="C:endomembrane system"/>
    <property type="evidence" value="ECO:0007669"/>
    <property type="project" value="UniProtKB-SubCell"/>
</dbReference>
<dbReference type="Gene3D" id="1.20.1110.10">
    <property type="entry name" value="Calcium-transporting ATPase, transmembrane domain"/>
    <property type="match status" value="1"/>
</dbReference>
<feature type="transmembrane region" description="Helical" evidence="12">
    <location>
        <begin position="262"/>
        <end position="281"/>
    </location>
</feature>
<organism evidence="14 15">
    <name type="scientific">Ktedonospora formicarum</name>
    <dbReference type="NCBI Taxonomy" id="2778364"/>
    <lineage>
        <taxon>Bacteria</taxon>
        <taxon>Bacillati</taxon>
        <taxon>Chloroflexota</taxon>
        <taxon>Ktedonobacteria</taxon>
        <taxon>Ktedonobacterales</taxon>
        <taxon>Ktedonobacteraceae</taxon>
        <taxon>Ktedonospora</taxon>
    </lineage>
</organism>
<evidence type="ECO:0000256" key="12">
    <source>
        <dbReference type="SAM" id="Phobius"/>
    </source>
</evidence>
<dbReference type="SFLD" id="SFLDF00027">
    <property type="entry name" value="p-type_atpase"/>
    <property type="match status" value="1"/>
</dbReference>
<dbReference type="SMART" id="SM00831">
    <property type="entry name" value="Cation_ATPase_N"/>
    <property type="match status" value="1"/>
</dbReference>
<dbReference type="InterPro" id="IPR001757">
    <property type="entry name" value="P_typ_ATPase"/>
</dbReference>
<evidence type="ECO:0000256" key="11">
    <source>
        <dbReference type="ARBA" id="ARBA00023136"/>
    </source>
</evidence>
<dbReference type="Gene3D" id="3.40.1110.10">
    <property type="entry name" value="Calcium-transporting ATPase, cytoplasmic domain N"/>
    <property type="match status" value="1"/>
</dbReference>
<dbReference type="Pfam" id="PF00690">
    <property type="entry name" value="Cation_ATPase_N"/>
    <property type="match status" value="1"/>
</dbReference>
<dbReference type="SUPFAM" id="SSF56784">
    <property type="entry name" value="HAD-like"/>
    <property type="match status" value="1"/>
</dbReference>
<keyword evidence="6" id="KW-0547">Nucleotide-binding</keyword>
<comment type="caution">
    <text evidence="14">The sequence shown here is derived from an EMBL/GenBank/DDBJ whole genome shotgun (WGS) entry which is preliminary data.</text>
</comment>
<evidence type="ECO:0000256" key="4">
    <source>
        <dbReference type="ARBA" id="ARBA00022692"/>
    </source>
</evidence>
<dbReference type="InterPro" id="IPR008250">
    <property type="entry name" value="ATPase_P-typ_transduc_dom_A_sf"/>
</dbReference>
<feature type="transmembrane region" description="Helical" evidence="12">
    <location>
        <begin position="763"/>
        <end position="787"/>
    </location>
</feature>
<comment type="subcellular location">
    <subcellularLocation>
        <location evidence="1">Endomembrane system</location>
        <topology evidence="1">Multi-pass membrane protein</topology>
    </subcellularLocation>
</comment>
<dbReference type="InterPro" id="IPR018303">
    <property type="entry name" value="ATPase_P-typ_P_site"/>
</dbReference>
<proteinExistence type="inferred from homology"/>
<dbReference type="PROSITE" id="PS00154">
    <property type="entry name" value="ATPASE_E1_E2"/>
    <property type="match status" value="1"/>
</dbReference>
<accession>A0A8J3I4T3</accession>
<dbReference type="FunFam" id="2.70.150.10:FF:000160">
    <property type="entry name" value="Sarcoplasmic/endoplasmic reticulum calcium ATPase 1"/>
    <property type="match status" value="1"/>
</dbReference>
<dbReference type="InterPro" id="IPR023299">
    <property type="entry name" value="ATPase_P-typ_cyto_dom_N"/>
</dbReference>
<dbReference type="Proteomes" id="UP000612362">
    <property type="component" value="Unassembled WGS sequence"/>
</dbReference>
<feature type="transmembrane region" description="Helical" evidence="12">
    <location>
        <begin position="885"/>
        <end position="905"/>
    </location>
</feature>
<dbReference type="Pfam" id="PF00122">
    <property type="entry name" value="E1-E2_ATPase"/>
    <property type="match status" value="1"/>
</dbReference>
<dbReference type="FunFam" id="3.40.50.1000:FF:000028">
    <property type="entry name" value="Calcium-transporting P-type ATPase, putative"/>
    <property type="match status" value="1"/>
</dbReference>
<feature type="transmembrane region" description="Helical" evidence="12">
    <location>
        <begin position="68"/>
        <end position="89"/>
    </location>
</feature>
<dbReference type="SFLD" id="SFLDS00003">
    <property type="entry name" value="Haloacid_Dehalogenase"/>
    <property type="match status" value="1"/>
</dbReference>
<keyword evidence="15" id="KW-1185">Reference proteome</keyword>
<keyword evidence="4 12" id="KW-0812">Transmembrane</keyword>
<dbReference type="SUPFAM" id="SSF81660">
    <property type="entry name" value="Metal cation-transporting ATPase, ATP-binding domain N"/>
    <property type="match status" value="1"/>
</dbReference>
<dbReference type="Pfam" id="PF13246">
    <property type="entry name" value="Cation_ATPase"/>
    <property type="match status" value="1"/>
</dbReference>
<keyword evidence="11 12" id="KW-0472">Membrane</keyword>
<dbReference type="AlphaFoldDB" id="A0A8J3I4T3"/>
<name>A0A8J3I4T3_9CHLR</name>
<protein>
    <submittedName>
        <fullName evidence="14">Haloacid dehalogenase</fullName>
    </submittedName>
</protein>
<dbReference type="PRINTS" id="PR00119">
    <property type="entry name" value="CATATPASE"/>
</dbReference>
<evidence type="ECO:0000256" key="6">
    <source>
        <dbReference type="ARBA" id="ARBA00022741"/>
    </source>
</evidence>
<keyword evidence="7" id="KW-0067">ATP-binding</keyword>
<evidence type="ECO:0000256" key="2">
    <source>
        <dbReference type="ARBA" id="ARBA00005675"/>
    </source>
</evidence>